<protein>
    <submittedName>
        <fullName evidence="1">Uncharacterized protein</fullName>
    </submittedName>
</protein>
<evidence type="ECO:0000313" key="1">
    <source>
        <dbReference type="EMBL" id="GAV09658.1"/>
    </source>
</evidence>
<evidence type="ECO:0000313" key="2">
    <source>
        <dbReference type="Proteomes" id="UP000186922"/>
    </source>
</evidence>
<accession>A0A1D1WAM0</accession>
<sequence length="105" mass="12047">MTLSPSGWQAGHGRKFGCFFNVVLYYSQHNTEPASGHVRFRQSERTTISRCQKLTGVRFHGLWNADSSRDAKYILDDLTFQNSPTKSNRYLLRRKGQTAMSCMLP</sequence>
<dbReference type="EMBL" id="BDGG01000025">
    <property type="protein sequence ID" value="GAV09658.1"/>
    <property type="molecule type" value="Genomic_DNA"/>
</dbReference>
<gene>
    <name evidence="1" type="primary">RvY_19160</name>
    <name evidence="1" type="synonym">RvY_19160.3</name>
    <name evidence="1" type="ORF">RvY_19160-3</name>
</gene>
<dbReference type="Proteomes" id="UP000186922">
    <property type="component" value="Unassembled WGS sequence"/>
</dbReference>
<reference evidence="1 2" key="1">
    <citation type="journal article" date="2016" name="Nat. Commun.">
        <title>Extremotolerant tardigrade genome and improved radiotolerance of human cultured cells by tardigrade-unique protein.</title>
        <authorList>
            <person name="Hashimoto T."/>
            <person name="Horikawa D.D."/>
            <person name="Saito Y."/>
            <person name="Kuwahara H."/>
            <person name="Kozuka-Hata H."/>
            <person name="Shin-I T."/>
            <person name="Minakuchi Y."/>
            <person name="Ohishi K."/>
            <person name="Motoyama A."/>
            <person name="Aizu T."/>
            <person name="Enomoto A."/>
            <person name="Kondo K."/>
            <person name="Tanaka S."/>
            <person name="Hara Y."/>
            <person name="Koshikawa S."/>
            <person name="Sagara H."/>
            <person name="Miura T."/>
            <person name="Yokobori S."/>
            <person name="Miyagawa K."/>
            <person name="Suzuki Y."/>
            <person name="Kubo T."/>
            <person name="Oyama M."/>
            <person name="Kohara Y."/>
            <person name="Fujiyama A."/>
            <person name="Arakawa K."/>
            <person name="Katayama T."/>
            <person name="Toyoda A."/>
            <person name="Kunieda T."/>
        </authorList>
    </citation>
    <scope>NUCLEOTIDE SEQUENCE [LARGE SCALE GENOMIC DNA]</scope>
    <source>
        <strain evidence="1 2">YOKOZUNA-1</strain>
    </source>
</reference>
<keyword evidence="2" id="KW-1185">Reference proteome</keyword>
<proteinExistence type="predicted"/>
<organism evidence="1 2">
    <name type="scientific">Ramazzottius varieornatus</name>
    <name type="common">Water bear</name>
    <name type="synonym">Tardigrade</name>
    <dbReference type="NCBI Taxonomy" id="947166"/>
    <lineage>
        <taxon>Eukaryota</taxon>
        <taxon>Metazoa</taxon>
        <taxon>Ecdysozoa</taxon>
        <taxon>Tardigrada</taxon>
        <taxon>Eutardigrada</taxon>
        <taxon>Parachela</taxon>
        <taxon>Hypsibioidea</taxon>
        <taxon>Ramazzottiidae</taxon>
        <taxon>Ramazzottius</taxon>
    </lineage>
</organism>
<comment type="caution">
    <text evidence="1">The sequence shown here is derived from an EMBL/GenBank/DDBJ whole genome shotgun (WGS) entry which is preliminary data.</text>
</comment>
<dbReference type="AlphaFoldDB" id="A0A1D1WAM0"/>
<name>A0A1D1WAM0_RAMVA</name>